<feature type="active site" description="Charge relay system" evidence="3">
    <location>
        <position position="206"/>
    </location>
</feature>
<dbReference type="PANTHER" id="PTHR46072">
    <property type="entry name" value="AMIDASE-RELATED-RELATED"/>
    <property type="match status" value="1"/>
</dbReference>
<comment type="similarity">
    <text evidence="1">Belongs to the amidase family.</text>
</comment>
<evidence type="ECO:0000256" key="1">
    <source>
        <dbReference type="ARBA" id="ARBA00009199"/>
    </source>
</evidence>
<sequence>MIFSFSPSAHQRACAWKQKERQSRIASAAEALYASSPHSLQLTQQEESKLHALSLSDIVSQCRTGTIAPSDVMKVYGKKCLQAQEATNCLSDVMFEESLRTPAVSSWGPGGDTVETGSNERSLLGVPVSIKDTVDIEGHDSTIGYSRNIGRPASSSSAIVRLLQDAGALVLAKTTAPAGLIGLETQSHVFGVTRNPHNTAFTPAGSSGGGAALLASGGSKIDIGSDIGGSVRIPAHFCGVWSLKGSAGRFPNWGNRTSMRGLEGVPIVSSPMAGTLDDLEAFWKRVVGARPWMYDHTCLPIPWRPVDLQQEGRKLKWGIMWDDATIPSTPACRRALATVANALRSQGHEVVDFSPPNLAEGLQIGYKLLFSDGGKQIASQLHPSGEEAISPAAKGILSLFGLPRFVKNILAYFLESIDPFTANIYRTMHPLTVLEEREETAKREEYKRVWYERWADEGLDFVLTVPFPTPAFEIGDQEEVTLMSVGYTFLFNLIDYSAGVMPVTNVDRAVDALPPGVAKGVYHLYDRRLEDMHGLPVGVQVVGRRLEEEKVLQGMRVAERAVADYLRECVFVYLSIPTSARRLSFQLVFQNSRSHSSFISRLSF</sequence>
<dbReference type="PANTHER" id="PTHR46072:SF10">
    <property type="entry name" value="ACETAMIDASE"/>
    <property type="match status" value="1"/>
</dbReference>
<protein>
    <submittedName>
        <fullName evidence="6">Amidase signature enzyme</fullName>
    </submittedName>
</protein>
<dbReference type="AlphaFoldDB" id="A0A5C3KSF9"/>
<evidence type="ECO:0000259" key="5">
    <source>
        <dbReference type="Pfam" id="PF01425"/>
    </source>
</evidence>
<evidence type="ECO:0000313" key="6">
    <source>
        <dbReference type="EMBL" id="TFK23520.1"/>
    </source>
</evidence>
<dbReference type="SUPFAM" id="SSF75304">
    <property type="entry name" value="Amidase signature (AS) enzymes"/>
    <property type="match status" value="1"/>
</dbReference>
<evidence type="ECO:0000256" key="2">
    <source>
        <dbReference type="ARBA" id="ARBA00022801"/>
    </source>
</evidence>
<evidence type="ECO:0000256" key="3">
    <source>
        <dbReference type="PIRSR" id="PIRSR001221-1"/>
    </source>
</evidence>
<feature type="binding site" evidence="4">
    <location>
        <begin position="227"/>
        <end position="230"/>
    </location>
    <ligand>
        <name>substrate</name>
    </ligand>
</feature>
<name>A0A5C3KSF9_COPMA</name>
<dbReference type="GO" id="GO:0016787">
    <property type="term" value="F:hydrolase activity"/>
    <property type="evidence" value="ECO:0007669"/>
    <property type="project" value="UniProtKB-KW"/>
</dbReference>
<feature type="binding site" evidence="4">
    <location>
        <position position="180"/>
    </location>
    <ligand>
        <name>substrate</name>
    </ligand>
</feature>
<reference evidence="6 7" key="1">
    <citation type="journal article" date="2019" name="Nat. Ecol. Evol.">
        <title>Megaphylogeny resolves global patterns of mushroom evolution.</title>
        <authorList>
            <person name="Varga T."/>
            <person name="Krizsan K."/>
            <person name="Foldi C."/>
            <person name="Dima B."/>
            <person name="Sanchez-Garcia M."/>
            <person name="Sanchez-Ramirez S."/>
            <person name="Szollosi G.J."/>
            <person name="Szarkandi J.G."/>
            <person name="Papp V."/>
            <person name="Albert L."/>
            <person name="Andreopoulos W."/>
            <person name="Angelini C."/>
            <person name="Antonin V."/>
            <person name="Barry K.W."/>
            <person name="Bougher N.L."/>
            <person name="Buchanan P."/>
            <person name="Buyck B."/>
            <person name="Bense V."/>
            <person name="Catcheside P."/>
            <person name="Chovatia M."/>
            <person name="Cooper J."/>
            <person name="Damon W."/>
            <person name="Desjardin D."/>
            <person name="Finy P."/>
            <person name="Geml J."/>
            <person name="Haridas S."/>
            <person name="Hughes K."/>
            <person name="Justo A."/>
            <person name="Karasinski D."/>
            <person name="Kautmanova I."/>
            <person name="Kiss B."/>
            <person name="Kocsube S."/>
            <person name="Kotiranta H."/>
            <person name="LaButti K.M."/>
            <person name="Lechner B.E."/>
            <person name="Liimatainen K."/>
            <person name="Lipzen A."/>
            <person name="Lukacs Z."/>
            <person name="Mihaltcheva S."/>
            <person name="Morgado L.N."/>
            <person name="Niskanen T."/>
            <person name="Noordeloos M.E."/>
            <person name="Ohm R.A."/>
            <person name="Ortiz-Santana B."/>
            <person name="Ovrebo C."/>
            <person name="Racz N."/>
            <person name="Riley R."/>
            <person name="Savchenko A."/>
            <person name="Shiryaev A."/>
            <person name="Soop K."/>
            <person name="Spirin V."/>
            <person name="Szebenyi C."/>
            <person name="Tomsovsky M."/>
            <person name="Tulloss R.E."/>
            <person name="Uehling J."/>
            <person name="Grigoriev I.V."/>
            <person name="Vagvolgyi C."/>
            <person name="Papp T."/>
            <person name="Martin F.M."/>
            <person name="Miettinen O."/>
            <person name="Hibbett D.S."/>
            <person name="Nagy L.G."/>
        </authorList>
    </citation>
    <scope>NUCLEOTIDE SEQUENCE [LARGE SCALE GENOMIC DNA]</scope>
    <source>
        <strain evidence="6 7">CBS 121175</strain>
    </source>
</reference>
<organism evidence="6 7">
    <name type="scientific">Coprinopsis marcescibilis</name>
    <name type="common">Agaric fungus</name>
    <name type="synonym">Psathyrella marcescibilis</name>
    <dbReference type="NCBI Taxonomy" id="230819"/>
    <lineage>
        <taxon>Eukaryota</taxon>
        <taxon>Fungi</taxon>
        <taxon>Dikarya</taxon>
        <taxon>Basidiomycota</taxon>
        <taxon>Agaricomycotina</taxon>
        <taxon>Agaricomycetes</taxon>
        <taxon>Agaricomycetidae</taxon>
        <taxon>Agaricales</taxon>
        <taxon>Agaricineae</taxon>
        <taxon>Psathyrellaceae</taxon>
        <taxon>Coprinopsis</taxon>
    </lineage>
</organism>
<keyword evidence="7" id="KW-1185">Reference proteome</keyword>
<dbReference type="InterPro" id="IPR023631">
    <property type="entry name" value="Amidase_dom"/>
</dbReference>
<accession>A0A5C3KSF9</accession>
<feature type="active site" description="Charge relay system" evidence="3">
    <location>
        <position position="131"/>
    </location>
</feature>
<feature type="domain" description="Amidase" evidence="5">
    <location>
        <begin position="73"/>
        <end position="552"/>
    </location>
</feature>
<keyword evidence="2" id="KW-0378">Hydrolase</keyword>
<dbReference type="STRING" id="230819.A0A5C3KSF9"/>
<dbReference type="Gene3D" id="3.90.1300.10">
    <property type="entry name" value="Amidase signature (AS) domain"/>
    <property type="match status" value="1"/>
</dbReference>
<dbReference type="Pfam" id="PF01425">
    <property type="entry name" value="Amidase"/>
    <property type="match status" value="1"/>
</dbReference>
<dbReference type="PIRSF" id="PIRSF001221">
    <property type="entry name" value="Amidase_fungi"/>
    <property type="match status" value="1"/>
</dbReference>
<dbReference type="EMBL" id="ML210217">
    <property type="protein sequence ID" value="TFK23520.1"/>
    <property type="molecule type" value="Genomic_DNA"/>
</dbReference>
<dbReference type="Proteomes" id="UP000307440">
    <property type="component" value="Unassembled WGS sequence"/>
</dbReference>
<evidence type="ECO:0000313" key="7">
    <source>
        <dbReference type="Proteomes" id="UP000307440"/>
    </source>
</evidence>
<gene>
    <name evidence="6" type="ORF">FA15DRAFT_745141</name>
</gene>
<feature type="binding site" evidence="4">
    <location>
        <position position="206"/>
    </location>
    <ligand>
        <name>substrate</name>
    </ligand>
</feature>
<proteinExistence type="inferred from homology"/>
<feature type="active site" description="Acyl-ester intermediate" evidence="3">
    <location>
        <position position="230"/>
    </location>
</feature>
<dbReference type="InterPro" id="IPR036928">
    <property type="entry name" value="AS_sf"/>
</dbReference>
<evidence type="ECO:0000256" key="4">
    <source>
        <dbReference type="PIRSR" id="PIRSR001221-2"/>
    </source>
</evidence>
<dbReference type="OrthoDB" id="6428749at2759"/>